<evidence type="ECO:0000256" key="11">
    <source>
        <dbReference type="ARBA" id="ARBA00026011"/>
    </source>
</evidence>
<dbReference type="RefSeq" id="WP_083047253.1">
    <property type="nucleotide sequence ID" value="NZ_CAXXQO010000003.1"/>
</dbReference>
<organism evidence="14 15">
    <name type="scientific">Marispirochaeta aestuarii</name>
    <dbReference type="NCBI Taxonomy" id="1963862"/>
    <lineage>
        <taxon>Bacteria</taxon>
        <taxon>Pseudomonadati</taxon>
        <taxon>Spirochaetota</taxon>
        <taxon>Spirochaetia</taxon>
        <taxon>Spirochaetales</taxon>
        <taxon>Spirochaetaceae</taxon>
        <taxon>Marispirochaeta</taxon>
    </lineage>
</organism>
<keyword evidence="5" id="KW-0004">4Fe-4S</keyword>
<keyword evidence="9" id="KW-0411">Iron-sulfur</keyword>
<dbReference type="AlphaFoldDB" id="A0A1Y1S2S6"/>
<gene>
    <name evidence="14" type="ORF">B4O97_00550</name>
</gene>
<evidence type="ECO:0000256" key="8">
    <source>
        <dbReference type="ARBA" id="ARBA00023004"/>
    </source>
</evidence>
<reference evidence="14 15" key="1">
    <citation type="submission" date="2017-03" db="EMBL/GenBank/DDBJ databases">
        <title>Draft Genome sequence of Marispirochaeta sp. strain JC444.</title>
        <authorList>
            <person name="Shivani Y."/>
            <person name="Subhash Y."/>
            <person name="Sasikala C."/>
            <person name="Ramana C."/>
        </authorList>
    </citation>
    <scope>NUCLEOTIDE SEQUENCE [LARGE SCALE GENOMIC DNA]</scope>
    <source>
        <strain evidence="14 15">JC444</strain>
    </source>
</reference>
<dbReference type="GO" id="GO:0051539">
    <property type="term" value="F:4 iron, 4 sulfur cluster binding"/>
    <property type="evidence" value="ECO:0007669"/>
    <property type="project" value="UniProtKB-KW"/>
</dbReference>
<evidence type="ECO:0000256" key="2">
    <source>
        <dbReference type="ARBA" id="ARBA00003945"/>
    </source>
</evidence>
<evidence type="ECO:0000256" key="1">
    <source>
        <dbReference type="ARBA" id="ARBA00001966"/>
    </source>
</evidence>
<evidence type="ECO:0000256" key="4">
    <source>
        <dbReference type="ARBA" id="ARBA00012358"/>
    </source>
</evidence>
<keyword evidence="7" id="KW-0560">Oxidoreductase</keyword>
<comment type="function">
    <text evidence="2">Catalytic subunit of the ferredoxin-thioredoxin reductase (FTR), which catalyzes the two-electron reduction of thioredoxins by the electrons provided by reduced ferredoxin.</text>
</comment>
<protein>
    <recommendedName>
        <fullName evidence="4">ferredoxin:thioredoxin reductase</fullName>
        <ecNumber evidence="4">1.8.7.2</ecNumber>
    </recommendedName>
    <alternativeName>
        <fullName evidence="12">Ferredoxin-thioredoxin reductase subunit B</fullName>
    </alternativeName>
</protein>
<evidence type="ECO:0000256" key="6">
    <source>
        <dbReference type="ARBA" id="ARBA00022723"/>
    </source>
</evidence>
<dbReference type="EC" id="1.8.7.2" evidence="4"/>
<evidence type="ECO:0000256" key="5">
    <source>
        <dbReference type="ARBA" id="ARBA00022485"/>
    </source>
</evidence>
<sequence>MAEKTLQETENFVRSVAEHKGWILNRDEDFIGHLIEGLRVNYNRYGFYQCPCRDSYGTREKDKDIMCPCDYAQADIDEFGQCFCGLYLAPDFYETHDDIDGIPERRPEDLYPD</sequence>
<evidence type="ECO:0000256" key="3">
    <source>
        <dbReference type="ARBA" id="ARBA00007941"/>
    </source>
</evidence>
<name>A0A1Y1S2S6_9SPIO</name>
<comment type="cofactor">
    <cofactor evidence="1">
        <name>[4Fe-4S] cluster</name>
        <dbReference type="ChEBI" id="CHEBI:49883"/>
    </cofactor>
</comment>
<dbReference type="Proteomes" id="UP000192343">
    <property type="component" value="Unassembled WGS sequence"/>
</dbReference>
<accession>A0A1Y1S2S6</accession>
<keyword evidence="6" id="KW-0479">Metal-binding</keyword>
<dbReference type="OrthoDB" id="9782739at2"/>
<dbReference type="EMBL" id="MWQY01000001">
    <property type="protein sequence ID" value="ORC38279.1"/>
    <property type="molecule type" value="Genomic_DNA"/>
</dbReference>
<keyword evidence="15" id="KW-1185">Reference proteome</keyword>
<keyword evidence="10" id="KW-1015">Disulfide bond</keyword>
<proteinExistence type="inferred from homology"/>
<dbReference type="PANTHER" id="PTHR35113:SF1">
    <property type="entry name" value="FERREDOXIN-THIOREDOXIN REDUCTASE CATALYTIC CHAIN, CHLOROPLASTIC"/>
    <property type="match status" value="1"/>
</dbReference>
<dbReference type="PANTHER" id="PTHR35113">
    <property type="entry name" value="FERREDOXIN-THIOREDOXIN REDUCTASE CATALYTIC CHAIN, CHLOROPLASTIC"/>
    <property type="match status" value="1"/>
</dbReference>
<comment type="catalytic activity">
    <reaction evidence="13">
        <text>[thioredoxin]-disulfide + 2 reduced [2Fe-2S]-[ferredoxin] + 2 H(+) = [thioredoxin]-dithiol + 2 oxidized [2Fe-2S]-[ferredoxin]</text>
        <dbReference type="Rhea" id="RHEA:42336"/>
        <dbReference type="Rhea" id="RHEA-COMP:10000"/>
        <dbReference type="Rhea" id="RHEA-COMP:10001"/>
        <dbReference type="Rhea" id="RHEA-COMP:10698"/>
        <dbReference type="Rhea" id="RHEA-COMP:10700"/>
        <dbReference type="ChEBI" id="CHEBI:15378"/>
        <dbReference type="ChEBI" id="CHEBI:29950"/>
        <dbReference type="ChEBI" id="CHEBI:33737"/>
        <dbReference type="ChEBI" id="CHEBI:33738"/>
        <dbReference type="ChEBI" id="CHEBI:50058"/>
        <dbReference type="EC" id="1.8.7.2"/>
    </reaction>
</comment>
<evidence type="ECO:0000256" key="13">
    <source>
        <dbReference type="ARBA" id="ARBA00048150"/>
    </source>
</evidence>
<comment type="similarity">
    <text evidence="3">Belongs to the ferredoxin thioredoxin reductase beta subunit family.</text>
</comment>
<dbReference type="Gene3D" id="3.90.460.10">
    <property type="entry name" value="Ferredoxin thioredoxin reductase catalytic beta subunit"/>
    <property type="match status" value="1"/>
</dbReference>
<comment type="subunit">
    <text evidence="11">Heterodimer of subunit A (variable subunit) and subunit B (catalytic subunit). Heterodimeric FTR forms a complex with ferredoxin and thioredoxin.</text>
</comment>
<evidence type="ECO:0000313" key="15">
    <source>
        <dbReference type="Proteomes" id="UP000192343"/>
    </source>
</evidence>
<dbReference type="InterPro" id="IPR004209">
    <property type="entry name" value="FTR_bsu"/>
</dbReference>
<evidence type="ECO:0000256" key="10">
    <source>
        <dbReference type="ARBA" id="ARBA00023157"/>
    </source>
</evidence>
<comment type="caution">
    <text evidence="14">The sequence shown here is derived from an EMBL/GenBank/DDBJ whole genome shotgun (WGS) entry which is preliminary data.</text>
</comment>
<dbReference type="Pfam" id="PF02943">
    <property type="entry name" value="FeThRed_B"/>
    <property type="match status" value="1"/>
</dbReference>
<keyword evidence="8" id="KW-0408">Iron</keyword>
<evidence type="ECO:0000256" key="9">
    <source>
        <dbReference type="ARBA" id="ARBA00023014"/>
    </source>
</evidence>
<dbReference type="GO" id="GO:0016730">
    <property type="term" value="F:oxidoreductase activity, acting on iron-sulfur proteins as donors"/>
    <property type="evidence" value="ECO:0007669"/>
    <property type="project" value="InterPro"/>
</dbReference>
<dbReference type="SUPFAM" id="SSF57662">
    <property type="entry name" value="Ferredoxin thioredoxin reductase (FTR), catalytic beta chain"/>
    <property type="match status" value="1"/>
</dbReference>
<dbReference type="GO" id="GO:0046872">
    <property type="term" value="F:metal ion binding"/>
    <property type="evidence" value="ECO:0007669"/>
    <property type="project" value="UniProtKB-KW"/>
</dbReference>
<dbReference type="STRING" id="1963862.B4O97_00550"/>
<dbReference type="InterPro" id="IPR036644">
    <property type="entry name" value="FTR_bsu_sf"/>
</dbReference>
<evidence type="ECO:0000256" key="12">
    <source>
        <dbReference type="ARBA" id="ARBA00030295"/>
    </source>
</evidence>
<evidence type="ECO:0000313" key="14">
    <source>
        <dbReference type="EMBL" id="ORC38279.1"/>
    </source>
</evidence>
<evidence type="ECO:0000256" key="7">
    <source>
        <dbReference type="ARBA" id="ARBA00023002"/>
    </source>
</evidence>